<evidence type="ECO:0000256" key="5">
    <source>
        <dbReference type="ARBA" id="ARBA00023157"/>
    </source>
</evidence>
<gene>
    <name evidence="10" type="primary">LOC115569121</name>
</gene>
<dbReference type="InterPro" id="IPR014756">
    <property type="entry name" value="Ig_E-set"/>
</dbReference>
<evidence type="ECO:0000256" key="2">
    <source>
        <dbReference type="ARBA" id="ARBA00022690"/>
    </source>
</evidence>
<comment type="similarity">
    <text evidence="1">Belongs to the protease inhibitor I39 (alpha-2-macroglobulin) family.</text>
</comment>
<dbReference type="FunFam" id="1.50.10.20:FF:000001">
    <property type="entry name" value="CD109 isoform 1"/>
    <property type="match status" value="1"/>
</dbReference>
<evidence type="ECO:0000259" key="9">
    <source>
        <dbReference type="SMART" id="SM01361"/>
    </source>
</evidence>
<keyword evidence="5" id="KW-1015">Disulfide bond</keyword>
<reference evidence="10" key="2">
    <citation type="submission" date="2025-08" db="UniProtKB">
        <authorList>
            <consortium name="Ensembl"/>
        </authorList>
    </citation>
    <scope>IDENTIFICATION</scope>
</reference>
<dbReference type="InterPro" id="IPR050473">
    <property type="entry name" value="A2M/Complement_sys"/>
</dbReference>
<feature type="domain" description="Alpha-macroglobulin receptor-binding" evidence="9">
    <location>
        <begin position="1001"/>
        <end position="1089"/>
    </location>
</feature>
<evidence type="ECO:0000313" key="11">
    <source>
        <dbReference type="Proteomes" id="UP000472265"/>
    </source>
</evidence>
<keyword evidence="2" id="KW-0646">Protease inhibitor</keyword>
<keyword evidence="11" id="KW-1185">Reference proteome</keyword>
<keyword evidence="3" id="KW-0732">Signal</keyword>
<sequence length="1097" mass="120803">SPDPNSNRIAQWLDKAIVSGILDLSHPMIPEAMQGSYMITASTDKGERISHSFDIKEYVLPKYEVKVHLPSVISILDQEATLRVCGKYTYGKPVVGSVRAVFCRSVIRFHWYTSFQETDLCKTYEMTVSVPHTKNDFAEMEEYGTGVILKGSGRASFSSQIRAVTFEDVPAAYKPGIPFEGKVKVVGPDTKPVSNEAVYLFALDSQNLTLTTDTKGMASFSLDTTLWTDTVTLKVGHKKNILMYPDCVLGATCHISMSFSVSASVNRGEVSIPLRQVTNLAPFAQVVVYTVMPSGETVADSQDYPIQLCLNNKVSLKFPSLQELPAEKTTLSLQAHPGSMCSVRAIDQSVLLLQSEQELTVDYVQFGDVFLDYAALDDSAGMTKEIVKDPAGMTKETIRTYFPETWIWELVSVGDSGSVDVEKTVPDTITKWAAGAFCVSSVGFGVSPNIGLTAFQPFFVSLTLPYSVIRGEVFTLKATVFNYLSKCIMVKVTLTDSDQYTFRNCEGCQYNVCLCGEESRTFSWIVTPTALGQVNLKVSAEALKTDVLCGNEVATVPDTGRIDTVVRTLLVEVSDTHTSQHQSSLSPNMEQDCRKKISLLMPEMFVAGSARASVSVLGDLMGRATKNLDKLLAMPYGCGEQNMVLFAPNIFILNYLKSTGQLTKEIQDRATRFLESGYQRELTYKHDDGSYSAFGKNDDSGNTWLTSFVMKSFGGATPYIFVHPQHIKEARRWLSKHQRPDGCIRSVGKLFHNGMKGGVSDDVSLTAYITAALLELNGNDPMVQNCLNCLKEAVAGQLDNLYTSALLSYTFTLAGDEETRSKLVTYLHHKSDTHGGTRHWARAGASGKGLDSLEVEMTSYVLLALLSGPTMKEFGLDYSSGIVRWLAQQQNPSGGFSSTQDTVVALQALAKYGAATYSEEGSTAVTVTSLGGLNKEFTVDQRTRLLYQEERLSEVPGEYTIRAQGQSCVLAQVRPRDEACQAGNKIQKDISSTYQGRREETNMVIINIKLLSGYILDKSSLKLLRSDHSVKRVDVEEGFINIYLDGLKKDEPLIHSVTLEEDQPVRNLKPAVVKVYDYYQTSDVAVTDYTSPCAESK</sequence>
<dbReference type="SMART" id="SM01360">
    <property type="entry name" value="A2M"/>
    <property type="match status" value="1"/>
</dbReference>
<feature type="domain" description="Alpha-2-macroglobulin bait region" evidence="7">
    <location>
        <begin position="224"/>
        <end position="353"/>
    </location>
</feature>
<dbReference type="SMART" id="SM01359">
    <property type="entry name" value="A2M_N_2"/>
    <property type="match status" value="1"/>
</dbReference>
<dbReference type="SUPFAM" id="SSF49410">
    <property type="entry name" value="Alpha-macroglobulin receptor domain"/>
    <property type="match status" value="1"/>
</dbReference>
<dbReference type="Gene3D" id="2.60.40.10">
    <property type="entry name" value="Immunoglobulins"/>
    <property type="match status" value="2"/>
</dbReference>
<evidence type="ECO:0000259" key="7">
    <source>
        <dbReference type="SMART" id="SM01359"/>
    </source>
</evidence>
<protein>
    <submittedName>
        <fullName evidence="10">Alpha-2-macroglobulin-like</fullName>
    </submittedName>
</protein>
<dbReference type="SMART" id="SM01361">
    <property type="entry name" value="A2M_recep"/>
    <property type="match status" value="1"/>
</dbReference>
<dbReference type="GO" id="GO:0004867">
    <property type="term" value="F:serine-type endopeptidase inhibitor activity"/>
    <property type="evidence" value="ECO:0007669"/>
    <property type="project" value="UniProtKB-KW"/>
</dbReference>
<evidence type="ECO:0000256" key="4">
    <source>
        <dbReference type="ARBA" id="ARBA00022900"/>
    </source>
</evidence>
<dbReference type="InterPro" id="IPR009048">
    <property type="entry name" value="A-macroglobulin_rcpt-bd"/>
</dbReference>
<dbReference type="InterPro" id="IPR011625">
    <property type="entry name" value="A2M_N_BRD"/>
</dbReference>
<dbReference type="Gene3D" id="2.60.40.1940">
    <property type="match status" value="1"/>
</dbReference>
<dbReference type="Gene3D" id="6.20.50.160">
    <property type="match status" value="1"/>
</dbReference>
<dbReference type="Gene3D" id="2.20.130.20">
    <property type="match status" value="1"/>
</dbReference>
<dbReference type="InterPro" id="IPR041813">
    <property type="entry name" value="A2M_TED"/>
</dbReference>
<reference evidence="10" key="1">
    <citation type="submission" date="2021-04" db="EMBL/GenBank/DDBJ databases">
        <authorList>
            <consortium name="Wellcome Sanger Institute Data Sharing"/>
        </authorList>
    </citation>
    <scope>NUCLEOTIDE SEQUENCE [LARGE SCALE GENOMIC DNA]</scope>
</reference>
<dbReference type="InterPro" id="IPR047565">
    <property type="entry name" value="Alpha-macroglob_thiol-ester_cl"/>
</dbReference>
<dbReference type="InterPro" id="IPR011626">
    <property type="entry name" value="Alpha-macroglobulin_TED"/>
</dbReference>
<dbReference type="Gene3D" id="2.60.40.1930">
    <property type="match status" value="2"/>
</dbReference>
<evidence type="ECO:0000313" key="10">
    <source>
        <dbReference type="Ensembl" id="ENSSAUP00010014758.1"/>
    </source>
</evidence>
<dbReference type="Gene3D" id="1.50.10.20">
    <property type="match status" value="1"/>
</dbReference>
<dbReference type="Pfam" id="PF07677">
    <property type="entry name" value="A2M_recep"/>
    <property type="match status" value="1"/>
</dbReference>
<dbReference type="Pfam" id="PF07678">
    <property type="entry name" value="TED_complement"/>
    <property type="match status" value="1"/>
</dbReference>
<dbReference type="Pfam" id="PF00207">
    <property type="entry name" value="A2M"/>
    <property type="match status" value="1"/>
</dbReference>
<dbReference type="SUPFAM" id="SSF81296">
    <property type="entry name" value="E set domains"/>
    <property type="match status" value="1"/>
</dbReference>
<proteinExistence type="inferred from homology"/>
<evidence type="ECO:0000259" key="8">
    <source>
        <dbReference type="SMART" id="SM01360"/>
    </source>
</evidence>
<dbReference type="InterPro" id="IPR041555">
    <property type="entry name" value="MG3"/>
</dbReference>
<dbReference type="InterPro" id="IPR013783">
    <property type="entry name" value="Ig-like_fold"/>
</dbReference>
<dbReference type="SMART" id="SM01419">
    <property type="entry name" value="Thiol-ester_cl"/>
    <property type="match status" value="1"/>
</dbReference>
<dbReference type="Pfam" id="PF07703">
    <property type="entry name" value="A2M_BRD"/>
    <property type="match status" value="1"/>
</dbReference>
<dbReference type="PROSITE" id="PS00477">
    <property type="entry name" value="ALPHA_2_MACROGLOBULIN"/>
    <property type="match status" value="1"/>
</dbReference>
<name>A0A671ULK5_SPAAU</name>
<keyword evidence="6" id="KW-0325">Glycoprotein</keyword>
<dbReference type="PANTHER" id="PTHR11412:SF160">
    <property type="entry name" value="ALPHA-2-MACROGLOBULIN-LIKE PROTEIN 1"/>
    <property type="match status" value="1"/>
</dbReference>
<dbReference type="PANTHER" id="PTHR11412">
    <property type="entry name" value="MACROGLOBULIN / COMPLEMENT"/>
    <property type="match status" value="1"/>
</dbReference>
<dbReference type="GeneTree" id="ENSGT00940000166660"/>
<dbReference type="Gene3D" id="2.60.120.1540">
    <property type="match status" value="1"/>
</dbReference>
<evidence type="ECO:0000256" key="3">
    <source>
        <dbReference type="ARBA" id="ARBA00022729"/>
    </source>
</evidence>
<dbReference type="Gene3D" id="2.60.40.690">
    <property type="entry name" value="Alpha-macroglobulin, receptor-binding domain"/>
    <property type="match status" value="1"/>
</dbReference>
<reference evidence="10" key="3">
    <citation type="submission" date="2025-09" db="UniProtKB">
        <authorList>
            <consortium name="Ensembl"/>
        </authorList>
    </citation>
    <scope>IDENTIFICATION</scope>
</reference>
<evidence type="ECO:0000256" key="1">
    <source>
        <dbReference type="ARBA" id="ARBA00010952"/>
    </source>
</evidence>
<dbReference type="AlphaFoldDB" id="A0A671ULK5"/>
<dbReference type="CDD" id="cd02897">
    <property type="entry name" value="A2M_2"/>
    <property type="match status" value="1"/>
</dbReference>
<dbReference type="InterPro" id="IPR008930">
    <property type="entry name" value="Terpenoid_cyclase/PrenylTrfase"/>
</dbReference>
<keyword evidence="4" id="KW-0722">Serine protease inhibitor</keyword>
<accession>A0A671ULK5</accession>
<evidence type="ECO:0000256" key="6">
    <source>
        <dbReference type="ARBA" id="ARBA00023180"/>
    </source>
</evidence>
<dbReference type="GO" id="GO:0005615">
    <property type="term" value="C:extracellular space"/>
    <property type="evidence" value="ECO:0007669"/>
    <property type="project" value="InterPro"/>
</dbReference>
<dbReference type="SUPFAM" id="SSF48239">
    <property type="entry name" value="Terpenoid cyclases/Protein prenyltransferases"/>
    <property type="match status" value="1"/>
</dbReference>
<dbReference type="Proteomes" id="UP000472265">
    <property type="component" value="Chromosome 2"/>
</dbReference>
<dbReference type="InterPro" id="IPR001599">
    <property type="entry name" value="Macroglobln_a2"/>
</dbReference>
<dbReference type="Ensembl" id="ENSSAUT00010015662.1">
    <property type="protein sequence ID" value="ENSSAUP00010014758.1"/>
    <property type="gene ID" value="ENSSAUG00010006765.1"/>
</dbReference>
<dbReference type="Pfam" id="PF17791">
    <property type="entry name" value="MG3"/>
    <property type="match status" value="1"/>
</dbReference>
<dbReference type="InterPro" id="IPR036595">
    <property type="entry name" value="A-macroglobulin_rcpt-bd_sf"/>
</dbReference>
<feature type="domain" description="Alpha-2-macroglobulin" evidence="8">
    <location>
        <begin position="405"/>
        <end position="494"/>
    </location>
</feature>
<dbReference type="InterPro" id="IPR019742">
    <property type="entry name" value="MacrogloblnA2_CS"/>
</dbReference>
<dbReference type="GO" id="GO:0007399">
    <property type="term" value="P:nervous system development"/>
    <property type="evidence" value="ECO:0007669"/>
    <property type="project" value="UniProtKB-ARBA"/>
</dbReference>
<organism evidence="10 11">
    <name type="scientific">Sparus aurata</name>
    <name type="common">Gilthead sea bream</name>
    <dbReference type="NCBI Taxonomy" id="8175"/>
    <lineage>
        <taxon>Eukaryota</taxon>
        <taxon>Metazoa</taxon>
        <taxon>Chordata</taxon>
        <taxon>Craniata</taxon>
        <taxon>Vertebrata</taxon>
        <taxon>Euteleostomi</taxon>
        <taxon>Actinopterygii</taxon>
        <taxon>Neopterygii</taxon>
        <taxon>Teleostei</taxon>
        <taxon>Neoteleostei</taxon>
        <taxon>Acanthomorphata</taxon>
        <taxon>Eupercaria</taxon>
        <taxon>Spariformes</taxon>
        <taxon>Sparidae</taxon>
        <taxon>Sparus</taxon>
    </lineage>
</organism>